<proteinExistence type="predicted"/>
<sequence>MDINCNSRKKAKNIYYYIDPEYEAARDLVTDRGGNLFSHFDPNLWPHGHVVTYPAPRRRWWHRLLCIQYKRNDD</sequence>
<dbReference type="WBParaSite" id="Pan_g10296.t1">
    <property type="protein sequence ID" value="Pan_g10296.t1"/>
    <property type="gene ID" value="Pan_g10296"/>
</dbReference>
<protein>
    <submittedName>
        <fullName evidence="2">Transposase</fullName>
    </submittedName>
</protein>
<reference evidence="1" key="1">
    <citation type="journal article" date="2013" name="Genetics">
        <title>The draft genome and transcriptome of Panagrellus redivivus are shaped by the harsh demands of a free-living lifestyle.</title>
        <authorList>
            <person name="Srinivasan J."/>
            <person name="Dillman A.R."/>
            <person name="Macchietto M.G."/>
            <person name="Heikkinen L."/>
            <person name="Lakso M."/>
            <person name="Fracchia K.M."/>
            <person name="Antoshechkin I."/>
            <person name="Mortazavi A."/>
            <person name="Wong G."/>
            <person name="Sternberg P.W."/>
        </authorList>
    </citation>
    <scope>NUCLEOTIDE SEQUENCE [LARGE SCALE GENOMIC DNA]</scope>
    <source>
        <strain evidence="1">MT8872</strain>
    </source>
</reference>
<evidence type="ECO:0000313" key="1">
    <source>
        <dbReference type="Proteomes" id="UP000492821"/>
    </source>
</evidence>
<dbReference type="Proteomes" id="UP000492821">
    <property type="component" value="Unassembled WGS sequence"/>
</dbReference>
<reference evidence="2" key="2">
    <citation type="submission" date="2020-10" db="UniProtKB">
        <authorList>
            <consortium name="WormBaseParasite"/>
        </authorList>
    </citation>
    <scope>IDENTIFICATION</scope>
</reference>
<accession>A0A7E4ULS4</accession>
<organism evidence="1 2">
    <name type="scientific">Panagrellus redivivus</name>
    <name type="common">Microworm</name>
    <dbReference type="NCBI Taxonomy" id="6233"/>
    <lineage>
        <taxon>Eukaryota</taxon>
        <taxon>Metazoa</taxon>
        <taxon>Ecdysozoa</taxon>
        <taxon>Nematoda</taxon>
        <taxon>Chromadorea</taxon>
        <taxon>Rhabditida</taxon>
        <taxon>Tylenchina</taxon>
        <taxon>Panagrolaimomorpha</taxon>
        <taxon>Panagrolaimoidea</taxon>
        <taxon>Panagrolaimidae</taxon>
        <taxon>Panagrellus</taxon>
    </lineage>
</organism>
<dbReference type="AlphaFoldDB" id="A0A7E4ULS4"/>
<evidence type="ECO:0000313" key="2">
    <source>
        <dbReference type="WBParaSite" id="Pan_g10296.t1"/>
    </source>
</evidence>
<name>A0A7E4ULS4_PANRE</name>
<keyword evidence="1" id="KW-1185">Reference proteome</keyword>